<sequence>MFPLSIPVPQLPLDPPDAPPTIERVVNVCLAPLAFADGTALAGDAIDRIGVHLYRAAAGADEIWNDAEQRWGPAPLDLDALAPLPPLPLVFKAGAALPWQGILVAAGAKDRNGAPKIAKATGGNPRYRLRAFVEAHRDGGVYRGLSDPSADLVFASLADTQRFAVSLDTGDAQTCERARLLLKDSALAAAGFVEIRANSGREVEIASCAPDGAVRARIVLLDNGDIRLQPAPGRSIVLAGPLDAEIIRYQPQGGGPKQEL</sequence>
<evidence type="ECO:0000313" key="1">
    <source>
        <dbReference type="EMBL" id="NMF94320.1"/>
    </source>
</evidence>
<comment type="caution">
    <text evidence="1">The sequence shown here is derived from an EMBL/GenBank/DDBJ whole genome shotgun (WGS) entry which is preliminary data.</text>
</comment>
<evidence type="ECO:0000313" key="2">
    <source>
        <dbReference type="Proteomes" id="UP000601990"/>
    </source>
</evidence>
<dbReference type="EMBL" id="WTVH01000027">
    <property type="protein sequence ID" value="NMF94320.1"/>
    <property type="molecule type" value="Genomic_DNA"/>
</dbReference>
<proteinExistence type="predicted"/>
<dbReference type="RefSeq" id="WP_169199550.1">
    <property type="nucleotide sequence ID" value="NZ_WTVH02000001.1"/>
</dbReference>
<reference evidence="1" key="1">
    <citation type="submission" date="2019-12" db="EMBL/GenBank/DDBJ databases">
        <title>Comparative genomics gives insights into the taxonomy of the Azoarcus-Aromatoleum group and reveals separate origins of nif in the plant-associated Azoarcus and non-plant-associated Aromatoleum sub-groups.</title>
        <authorList>
            <person name="Lafos M."/>
            <person name="Maluk M."/>
            <person name="Batista M."/>
            <person name="Junghare M."/>
            <person name="Carmona M."/>
            <person name="Faoro H."/>
            <person name="Cruz L.M."/>
            <person name="Battistoni F."/>
            <person name="De Souza E."/>
            <person name="Pedrosa F."/>
            <person name="Chen W.-M."/>
            <person name="Poole P.S."/>
            <person name="Dixon R.A."/>
            <person name="James E.K."/>
        </authorList>
    </citation>
    <scope>NUCLEOTIDE SEQUENCE</scope>
    <source>
        <strain evidence="1">U120</strain>
    </source>
</reference>
<name>A0ABX1N4Y2_9RHOO</name>
<gene>
    <name evidence="1" type="ORF">GO608_13395</name>
</gene>
<keyword evidence="2" id="KW-1185">Reference proteome</keyword>
<organism evidence="1 2">
    <name type="scientific">Aromatoleum buckelii</name>
    <dbReference type="NCBI Taxonomy" id="200254"/>
    <lineage>
        <taxon>Bacteria</taxon>
        <taxon>Pseudomonadati</taxon>
        <taxon>Pseudomonadota</taxon>
        <taxon>Betaproteobacteria</taxon>
        <taxon>Rhodocyclales</taxon>
        <taxon>Rhodocyclaceae</taxon>
        <taxon>Aromatoleum</taxon>
    </lineage>
</organism>
<dbReference type="Proteomes" id="UP000601990">
    <property type="component" value="Unassembled WGS sequence"/>
</dbReference>
<protein>
    <submittedName>
        <fullName evidence="1">Uncharacterized protein</fullName>
    </submittedName>
</protein>
<accession>A0ABX1N4Y2</accession>